<feature type="domain" description="PAC" evidence="16">
    <location>
        <begin position="216"/>
        <end position="268"/>
    </location>
</feature>
<keyword evidence="6" id="KW-0285">Flavoprotein</keyword>
<accession>A0A1Y5QBP1</accession>
<dbReference type="GO" id="GO:0009881">
    <property type="term" value="F:photoreceptor activity"/>
    <property type="evidence" value="ECO:0007669"/>
    <property type="project" value="UniProtKB-KW"/>
</dbReference>
<evidence type="ECO:0000256" key="6">
    <source>
        <dbReference type="ARBA" id="ARBA00022630"/>
    </source>
</evidence>
<dbReference type="AlphaFoldDB" id="A0A1Y5QBP1"/>
<keyword evidence="7" id="KW-0288">FMN</keyword>
<keyword evidence="8 17" id="KW-0808">Transferase</keyword>
<dbReference type="EC" id="2.7.13.3" evidence="2"/>
<dbReference type="GO" id="GO:0032259">
    <property type="term" value="P:methylation"/>
    <property type="evidence" value="ECO:0007669"/>
    <property type="project" value="UniProtKB-KW"/>
</dbReference>
<keyword evidence="3" id="KW-0600">Photoreceptor protein</keyword>
<dbReference type="InterPro" id="IPR000014">
    <property type="entry name" value="PAS"/>
</dbReference>
<evidence type="ECO:0000256" key="2">
    <source>
        <dbReference type="ARBA" id="ARBA00012438"/>
    </source>
</evidence>
<evidence type="ECO:0000313" key="17">
    <source>
        <dbReference type="EMBL" id="SBV37574.1"/>
    </source>
</evidence>
<dbReference type="InterPro" id="IPR000700">
    <property type="entry name" value="PAS-assoc_C"/>
</dbReference>
<dbReference type="Pfam" id="PF08447">
    <property type="entry name" value="PAS_3"/>
    <property type="match status" value="1"/>
</dbReference>
<dbReference type="Gene3D" id="3.30.450.20">
    <property type="entry name" value="PAS domain"/>
    <property type="match status" value="2"/>
</dbReference>
<dbReference type="PROSITE" id="PS50113">
    <property type="entry name" value="PAC"/>
    <property type="match status" value="1"/>
</dbReference>
<keyword evidence="15" id="KW-0675">Receptor</keyword>
<dbReference type="InterPro" id="IPR011102">
    <property type="entry name" value="Sig_transdc_His_kinase_HWE"/>
</dbReference>
<comment type="catalytic activity">
    <reaction evidence="1">
        <text>ATP + protein L-histidine = ADP + protein N-phospho-L-histidine.</text>
        <dbReference type="EC" id="2.7.13.3"/>
    </reaction>
</comment>
<dbReference type="SUPFAM" id="SSF55785">
    <property type="entry name" value="PYP-like sensor domain (PAS domain)"/>
    <property type="match status" value="2"/>
</dbReference>
<organism evidence="17">
    <name type="scientific">uncultured Stenotrophomonas sp</name>
    <dbReference type="NCBI Taxonomy" id="165438"/>
    <lineage>
        <taxon>Bacteria</taxon>
        <taxon>Pseudomonadati</taxon>
        <taxon>Pseudomonadota</taxon>
        <taxon>Gammaproteobacteria</taxon>
        <taxon>Lysobacterales</taxon>
        <taxon>Lysobacteraceae</taxon>
        <taxon>Stenotrophomonas</taxon>
        <taxon>environmental samples</taxon>
    </lineage>
</organism>
<dbReference type="PANTHER" id="PTHR41523:SF8">
    <property type="entry name" value="ETHYLENE RESPONSE SENSOR PROTEIN"/>
    <property type="match status" value="1"/>
</dbReference>
<keyword evidence="12" id="KW-0067">ATP-binding</keyword>
<evidence type="ECO:0000256" key="11">
    <source>
        <dbReference type="ARBA" id="ARBA00022777"/>
    </source>
</evidence>
<evidence type="ECO:0000256" key="13">
    <source>
        <dbReference type="ARBA" id="ARBA00022991"/>
    </source>
</evidence>
<evidence type="ECO:0000256" key="15">
    <source>
        <dbReference type="ARBA" id="ARBA00023170"/>
    </source>
</evidence>
<dbReference type="InterPro" id="IPR001610">
    <property type="entry name" value="PAC"/>
</dbReference>
<dbReference type="GO" id="GO:0004673">
    <property type="term" value="F:protein histidine kinase activity"/>
    <property type="evidence" value="ECO:0007669"/>
    <property type="project" value="UniProtKB-EC"/>
</dbReference>
<keyword evidence="4" id="KW-0597">Phosphoprotein</keyword>
<evidence type="ECO:0000256" key="10">
    <source>
        <dbReference type="ARBA" id="ARBA00022741"/>
    </source>
</evidence>
<keyword evidence="5" id="KW-0716">Sensory transduction</keyword>
<dbReference type="SMART" id="SM00086">
    <property type="entry name" value="PAC"/>
    <property type="match status" value="1"/>
</dbReference>
<evidence type="ECO:0000256" key="12">
    <source>
        <dbReference type="ARBA" id="ARBA00022840"/>
    </source>
</evidence>
<dbReference type="SMART" id="SM00911">
    <property type="entry name" value="HWE_HK"/>
    <property type="match status" value="1"/>
</dbReference>
<keyword evidence="14" id="KW-0843">Virulence</keyword>
<keyword evidence="13" id="KW-0157">Chromophore</keyword>
<dbReference type="CDD" id="cd00130">
    <property type="entry name" value="PAS"/>
    <property type="match status" value="1"/>
</dbReference>
<dbReference type="Pfam" id="PF07536">
    <property type="entry name" value="HWE_HK"/>
    <property type="match status" value="1"/>
</dbReference>
<dbReference type="InterPro" id="IPR035965">
    <property type="entry name" value="PAS-like_dom_sf"/>
</dbReference>
<dbReference type="NCBIfam" id="TIGR00229">
    <property type="entry name" value="sensory_box"/>
    <property type="match status" value="1"/>
</dbReference>
<name>A0A1Y5QBP1_9GAMM</name>
<keyword evidence="9" id="KW-0677">Repeat</keyword>
<dbReference type="Gene3D" id="3.30.565.10">
    <property type="entry name" value="Histidine kinase-like ATPase, C-terminal domain"/>
    <property type="match status" value="1"/>
</dbReference>
<dbReference type="InterPro" id="IPR013655">
    <property type="entry name" value="PAS_fold_3"/>
</dbReference>
<evidence type="ECO:0000256" key="8">
    <source>
        <dbReference type="ARBA" id="ARBA00022679"/>
    </source>
</evidence>
<sequence>MPVPMSADAGNGCASGGAATPADMAGWLWDAGNDALHWADEGFSLGGYRPGVLAPDLQRLLAQVHVRDRARVCDTLRRAGGEGGEHSCRFRYLLPDGRQRRLLLRTLFRIEAGADAGRVTGTLHDVSDNVDTEKALHESAARFVQFGQASSDVLWIRNARTLHLEYLSQAFDQLYGHERGTMLAHPTLESWTSLILPEDRHRVHAALARVRAGERVTVEYRVRRGDGTIRWMRNTKFPLLDSEGEVVRIGGIGHDATEEKEAAARVQVLFAELQHRTRNLMAVVRSIAERTLAECATLDEFRDAYGSRLAAIARVHTLLSNLDEGQKVTFDRLLHEELKAHGADHGRVVLDGPAGVRLRSTTLQAFALALHELATNAVKYGALADETGRLSVRWRLHRWEDGTKALVMEWSEQSTGPVVPQPRHAGGYGRELIERALPYQLKARTCYRLTRGGVECRVDVPLQESDDVQVPVPERSHA</sequence>
<evidence type="ECO:0000256" key="7">
    <source>
        <dbReference type="ARBA" id="ARBA00022643"/>
    </source>
</evidence>
<protein>
    <recommendedName>
        <fullName evidence="2">histidine kinase</fullName>
        <ecNumber evidence="2">2.7.13.3</ecNumber>
    </recommendedName>
</protein>
<reference evidence="17" key="1">
    <citation type="submission" date="2016-03" db="EMBL/GenBank/DDBJ databases">
        <authorList>
            <person name="Ploux O."/>
        </authorList>
    </citation>
    <scope>NUCLEOTIDE SEQUENCE</scope>
    <source>
        <strain evidence="17">UC10</strain>
    </source>
</reference>
<dbReference type="SMART" id="SM00091">
    <property type="entry name" value="PAS"/>
    <property type="match status" value="1"/>
</dbReference>
<evidence type="ECO:0000256" key="3">
    <source>
        <dbReference type="ARBA" id="ARBA00022543"/>
    </source>
</evidence>
<keyword evidence="17" id="KW-0489">Methyltransferase</keyword>
<dbReference type="GO" id="GO:0008168">
    <property type="term" value="F:methyltransferase activity"/>
    <property type="evidence" value="ECO:0007669"/>
    <property type="project" value="UniProtKB-KW"/>
</dbReference>
<evidence type="ECO:0000256" key="14">
    <source>
        <dbReference type="ARBA" id="ARBA00023026"/>
    </source>
</evidence>
<dbReference type="EMBL" id="FLTS01000001">
    <property type="protein sequence ID" value="SBV37574.1"/>
    <property type="molecule type" value="Genomic_DNA"/>
</dbReference>
<evidence type="ECO:0000256" key="5">
    <source>
        <dbReference type="ARBA" id="ARBA00022606"/>
    </source>
</evidence>
<evidence type="ECO:0000256" key="4">
    <source>
        <dbReference type="ARBA" id="ARBA00022553"/>
    </source>
</evidence>
<evidence type="ECO:0000256" key="9">
    <source>
        <dbReference type="ARBA" id="ARBA00022737"/>
    </source>
</evidence>
<proteinExistence type="predicted"/>
<keyword evidence="11" id="KW-0418">Kinase</keyword>
<dbReference type="GO" id="GO:0005524">
    <property type="term" value="F:ATP binding"/>
    <property type="evidence" value="ECO:0007669"/>
    <property type="project" value="UniProtKB-KW"/>
</dbReference>
<evidence type="ECO:0000256" key="1">
    <source>
        <dbReference type="ARBA" id="ARBA00000085"/>
    </source>
</evidence>
<dbReference type="PANTHER" id="PTHR41523">
    <property type="entry name" value="TWO-COMPONENT SYSTEM SENSOR PROTEIN"/>
    <property type="match status" value="1"/>
</dbReference>
<dbReference type="InterPro" id="IPR036890">
    <property type="entry name" value="HATPase_C_sf"/>
</dbReference>
<keyword evidence="10" id="KW-0547">Nucleotide-binding</keyword>
<evidence type="ECO:0000259" key="16">
    <source>
        <dbReference type="PROSITE" id="PS50113"/>
    </source>
</evidence>
<gene>
    <name evidence="17" type="ORF">STPYR_12510</name>
</gene>